<dbReference type="Proteomes" id="UP000072741">
    <property type="component" value="Unassembled WGS sequence"/>
</dbReference>
<reference evidence="1 2" key="1">
    <citation type="journal article" date="2016" name="Front. Microbiol.">
        <title>Genomic Resource of Rice Seed Associated Bacteria.</title>
        <authorList>
            <person name="Midha S."/>
            <person name="Bansal K."/>
            <person name="Sharma S."/>
            <person name="Kumar N."/>
            <person name="Patil P.P."/>
            <person name="Chaudhry V."/>
            <person name="Patil P.B."/>
        </authorList>
    </citation>
    <scope>NUCLEOTIDE SEQUENCE [LARGE SCALE GENOMIC DNA]</scope>
    <source>
        <strain evidence="1 2">NS331</strain>
    </source>
</reference>
<dbReference type="AlphaFoldDB" id="A0A147GP58"/>
<keyword evidence="2" id="KW-1185">Reference proteome</keyword>
<dbReference type="EMBL" id="LDSL01000130">
    <property type="protein sequence ID" value="KTT16141.1"/>
    <property type="molecule type" value="Genomic_DNA"/>
</dbReference>
<protein>
    <submittedName>
        <fullName evidence="1">Uncharacterized protein</fullName>
    </submittedName>
</protein>
<accession>A0A147GP58</accession>
<evidence type="ECO:0000313" key="2">
    <source>
        <dbReference type="Proteomes" id="UP000072741"/>
    </source>
</evidence>
<proteinExistence type="predicted"/>
<comment type="caution">
    <text evidence="1">The sequence shown here is derived from an EMBL/GenBank/DDBJ whole genome shotgun (WGS) entry which is preliminary data.</text>
</comment>
<name>A0A147GP58_9BURK</name>
<gene>
    <name evidence="1" type="ORF">NS331_19325</name>
</gene>
<sequence length="242" mass="27972">MTPAEKKKAWEDFQVRQRTAQAVYDNFRYTDAQREQLIDFIGAAMTVIRGDAPFESLARLVPITDRRPAIVSGQAYRGGTNFIFDACFLNQWTSIYMLATTDAQGNVEPYHFQIEFSPPMDLDRQRLEQLLKLKVARGWLHDGGNLYPPAVIMHLGIVYQPATFEYDLLNPPYAPYTVKALLDYTQPRDQDPYAATRMVRLEIRRDYLTPEQLRERDQKRFGDMPTTGQKVTQGWLAAIKQE</sequence>
<organism evidence="1 2">
    <name type="scientific">Pseudacidovorax intermedius</name>
    <dbReference type="NCBI Taxonomy" id="433924"/>
    <lineage>
        <taxon>Bacteria</taxon>
        <taxon>Pseudomonadati</taxon>
        <taxon>Pseudomonadota</taxon>
        <taxon>Betaproteobacteria</taxon>
        <taxon>Burkholderiales</taxon>
        <taxon>Comamonadaceae</taxon>
        <taxon>Pseudacidovorax</taxon>
    </lineage>
</organism>
<evidence type="ECO:0000313" key="1">
    <source>
        <dbReference type="EMBL" id="KTT16141.1"/>
    </source>
</evidence>